<dbReference type="OrthoDB" id="4062651at2759"/>
<dbReference type="Pfam" id="PF00069">
    <property type="entry name" value="Pkinase"/>
    <property type="match status" value="1"/>
</dbReference>
<proteinExistence type="predicted"/>
<dbReference type="EMBL" id="ABDG02000020">
    <property type="protein sequence ID" value="EHK47854.1"/>
    <property type="molecule type" value="Genomic_DNA"/>
</dbReference>
<keyword evidence="3" id="KW-1185">Reference proteome</keyword>
<evidence type="ECO:0000259" key="1">
    <source>
        <dbReference type="PROSITE" id="PS50011"/>
    </source>
</evidence>
<dbReference type="AlphaFoldDB" id="G9NP69"/>
<dbReference type="Gene3D" id="1.10.510.10">
    <property type="entry name" value="Transferase(Phosphotransferase) domain 1"/>
    <property type="match status" value="1"/>
</dbReference>
<dbReference type="STRING" id="452589.G9NP69"/>
<organism evidence="2 3">
    <name type="scientific">Hypocrea atroviridis (strain ATCC 20476 / IMI 206040)</name>
    <name type="common">Trichoderma atroviride</name>
    <dbReference type="NCBI Taxonomy" id="452589"/>
    <lineage>
        <taxon>Eukaryota</taxon>
        <taxon>Fungi</taxon>
        <taxon>Dikarya</taxon>
        <taxon>Ascomycota</taxon>
        <taxon>Pezizomycotina</taxon>
        <taxon>Sordariomycetes</taxon>
        <taxon>Hypocreomycetidae</taxon>
        <taxon>Hypocreales</taxon>
        <taxon>Hypocreaceae</taxon>
        <taxon>Trichoderma</taxon>
    </lineage>
</organism>
<dbReference type="eggNOG" id="ENOG502SDZT">
    <property type="taxonomic scope" value="Eukaryota"/>
</dbReference>
<feature type="domain" description="Protein kinase" evidence="1">
    <location>
        <begin position="1"/>
        <end position="352"/>
    </location>
</feature>
<accession>G9NP69</accession>
<evidence type="ECO:0000313" key="3">
    <source>
        <dbReference type="Proteomes" id="UP000005426"/>
    </source>
</evidence>
<dbReference type="Proteomes" id="UP000005426">
    <property type="component" value="Unassembled WGS sequence"/>
</dbReference>
<dbReference type="InterPro" id="IPR011009">
    <property type="entry name" value="Kinase-like_dom_sf"/>
</dbReference>
<dbReference type="GO" id="GO:0004672">
    <property type="term" value="F:protein kinase activity"/>
    <property type="evidence" value="ECO:0007669"/>
    <property type="project" value="InterPro"/>
</dbReference>
<name>G9NP69_HYPAI</name>
<dbReference type="HOGENOM" id="CLU_018065_1_0_1"/>
<dbReference type="GO" id="GO:0005524">
    <property type="term" value="F:ATP binding"/>
    <property type="evidence" value="ECO:0007669"/>
    <property type="project" value="InterPro"/>
</dbReference>
<dbReference type="SUPFAM" id="SSF56112">
    <property type="entry name" value="Protein kinase-like (PK-like)"/>
    <property type="match status" value="1"/>
</dbReference>
<dbReference type="PROSITE" id="PS50011">
    <property type="entry name" value="PROTEIN_KINASE_DOM"/>
    <property type="match status" value="1"/>
</dbReference>
<evidence type="ECO:0000313" key="2">
    <source>
        <dbReference type="EMBL" id="EHK47854.1"/>
    </source>
</evidence>
<gene>
    <name evidence="2" type="ORF">TRIATDRAFT_306549</name>
</gene>
<dbReference type="InterPro" id="IPR000719">
    <property type="entry name" value="Prot_kinase_dom"/>
</dbReference>
<reference evidence="2 3" key="1">
    <citation type="journal article" date="2011" name="Genome Biol.">
        <title>Comparative genome sequence analysis underscores mycoparasitism as the ancestral life style of Trichoderma.</title>
        <authorList>
            <person name="Kubicek C.P."/>
            <person name="Herrera-Estrella A."/>
            <person name="Seidl-Seiboth V."/>
            <person name="Martinez D.A."/>
            <person name="Druzhinina I.S."/>
            <person name="Thon M."/>
            <person name="Zeilinger S."/>
            <person name="Casas-Flores S."/>
            <person name="Horwitz B.A."/>
            <person name="Mukherjee P.K."/>
            <person name="Mukherjee M."/>
            <person name="Kredics L."/>
            <person name="Alcaraz L.D."/>
            <person name="Aerts A."/>
            <person name="Antal Z."/>
            <person name="Atanasova L."/>
            <person name="Cervantes-Badillo M.G."/>
            <person name="Challacombe J."/>
            <person name="Chertkov O."/>
            <person name="McCluskey K."/>
            <person name="Coulpier F."/>
            <person name="Deshpande N."/>
            <person name="von Doehren H."/>
            <person name="Ebbole D.J."/>
            <person name="Esquivel-Naranjo E.U."/>
            <person name="Fekete E."/>
            <person name="Flipphi M."/>
            <person name="Glaser F."/>
            <person name="Gomez-Rodriguez E.Y."/>
            <person name="Gruber S."/>
            <person name="Han C."/>
            <person name="Henrissat B."/>
            <person name="Hermosa R."/>
            <person name="Hernandez-Onate M."/>
            <person name="Karaffa L."/>
            <person name="Kosti I."/>
            <person name="Le Crom S."/>
            <person name="Lindquist E."/>
            <person name="Lucas S."/>
            <person name="Luebeck M."/>
            <person name="Luebeck P.S."/>
            <person name="Margeot A."/>
            <person name="Metz B."/>
            <person name="Misra M."/>
            <person name="Nevalainen H."/>
            <person name="Omann M."/>
            <person name="Packer N."/>
            <person name="Perrone G."/>
            <person name="Uresti-Rivera E.E."/>
            <person name="Salamov A."/>
            <person name="Schmoll M."/>
            <person name="Seiboth B."/>
            <person name="Shapiro H."/>
            <person name="Sukno S."/>
            <person name="Tamayo-Ramos J.A."/>
            <person name="Tisch D."/>
            <person name="Wiest A."/>
            <person name="Wilkinson H.H."/>
            <person name="Zhang M."/>
            <person name="Coutinho P.M."/>
            <person name="Kenerley C.M."/>
            <person name="Monte E."/>
            <person name="Baker S.E."/>
            <person name="Grigoriev I.V."/>
        </authorList>
    </citation>
    <scope>NUCLEOTIDE SEQUENCE [LARGE SCALE GENOMIC DNA]</scope>
    <source>
        <strain evidence="3">ATCC 20476 / IMI 206040</strain>
    </source>
</reference>
<comment type="caution">
    <text evidence="2">The sequence shown here is derived from an EMBL/GenBank/DDBJ whole genome shotgun (WGS) entry which is preliminary data.</text>
</comment>
<protein>
    <recommendedName>
        <fullName evidence="1">Protein kinase domain-containing protein</fullName>
    </recommendedName>
</protein>
<sequence>MNSLEVVLQINENVALVRAPKIRGSTPFIFKTNVRSMKHFYHELKLLLTMENYPGITSKPLRVVICNESGIDSSQDTVAGFLSEYYPKGNLRDVLESKSPIASVLQLKWSIQIVETLQHIRASPARFYSDLKPDNLVISGLRRDIIFIDFEQAGNWDTFQPPETFYLTWMEKLSARREWDTLTPGQIFRHEQEQAMVFSLDKVLWCIFEGCSHTRNSIDEEYDREVDHEFPEFRRTSEPLQQLIRKCTYGAPEYNSTEQFHQVRDGPRVNVESSAGSEWSCHGSPREVLEAARTLWSDRLSRMERYVEAKGRWMQNSHQEGDVQLLGFPLRPTLAEALEILKNELRDTVFRA</sequence>